<name>A0A2G9SJ82_AQUCT</name>
<keyword evidence="4" id="KW-1185">Reference proteome</keyword>
<dbReference type="InterPro" id="IPR021887">
    <property type="entry name" value="DAB2P_C"/>
</dbReference>
<evidence type="ECO:0000313" key="3">
    <source>
        <dbReference type="EMBL" id="PIO40175.1"/>
    </source>
</evidence>
<sequence>MLSPPQITIAPSVQRRPETQPPPLHRGKSQQLTVQAAHKPRPSSGNLLQSPEPMYGAARLRQQSVEKDGGGLKPSITKQHSHTQSTLNPVTPASERTVAWVSNMPHLSADIESSHIEREEYKLKEYSKSMDESRLERV</sequence>
<feature type="compositionally biased region" description="Polar residues" evidence="1">
    <location>
        <begin position="76"/>
        <end position="91"/>
    </location>
</feature>
<dbReference type="OrthoDB" id="5572587at2759"/>
<dbReference type="Proteomes" id="UP000228934">
    <property type="component" value="Unassembled WGS sequence"/>
</dbReference>
<feature type="compositionally biased region" description="Polar residues" evidence="1">
    <location>
        <begin position="1"/>
        <end position="11"/>
    </location>
</feature>
<dbReference type="AlphaFoldDB" id="A0A2G9SJ82"/>
<evidence type="ECO:0000313" key="4">
    <source>
        <dbReference type="Proteomes" id="UP000228934"/>
    </source>
</evidence>
<gene>
    <name evidence="3" type="ORF">AB205_0063380</name>
</gene>
<evidence type="ECO:0000256" key="1">
    <source>
        <dbReference type="SAM" id="MobiDB-lite"/>
    </source>
</evidence>
<feature type="non-terminal residue" evidence="3">
    <location>
        <position position="138"/>
    </location>
</feature>
<feature type="region of interest" description="Disordered" evidence="1">
    <location>
        <begin position="1"/>
        <end position="92"/>
    </location>
</feature>
<evidence type="ECO:0000259" key="2">
    <source>
        <dbReference type="Pfam" id="PF12004"/>
    </source>
</evidence>
<feature type="domain" description="Disabled homolog 2-interacting protein C-terminal" evidence="2">
    <location>
        <begin position="2"/>
        <end position="125"/>
    </location>
</feature>
<dbReference type="EMBL" id="KV924479">
    <property type="protein sequence ID" value="PIO40175.1"/>
    <property type="molecule type" value="Genomic_DNA"/>
</dbReference>
<organism evidence="3 4">
    <name type="scientific">Aquarana catesbeiana</name>
    <name type="common">American bullfrog</name>
    <name type="synonym">Rana catesbeiana</name>
    <dbReference type="NCBI Taxonomy" id="8400"/>
    <lineage>
        <taxon>Eukaryota</taxon>
        <taxon>Metazoa</taxon>
        <taxon>Chordata</taxon>
        <taxon>Craniata</taxon>
        <taxon>Vertebrata</taxon>
        <taxon>Euteleostomi</taxon>
        <taxon>Amphibia</taxon>
        <taxon>Batrachia</taxon>
        <taxon>Anura</taxon>
        <taxon>Neobatrachia</taxon>
        <taxon>Ranoidea</taxon>
        <taxon>Ranidae</taxon>
        <taxon>Aquarana</taxon>
    </lineage>
</organism>
<reference evidence="4" key="1">
    <citation type="journal article" date="2017" name="Nat. Commun.">
        <title>The North American bullfrog draft genome provides insight into hormonal regulation of long noncoding RNA.</title>
        <authorList>
            <person name="Hammond S.A."/>
            <person name="Warren R.L."/>
            <person name="Vandervalk B.P."/>
            <person name="Kucuk E."/>
            <person name="Khan H."/>
            <person name="Gibb E.A."/>
            <person name="Pandoh P."/>
            <person name="Kirk H."/>
            <person name="Zhao Y."/>
            <person name="Jones M."/>
            <person name="Mungall A.J."/>
            <person name="Coope R."/>
            <person name="Pleasance S."/>
            <person name="Moore R.A."/>
            <person name="Holt R.A."/>
            <person name="Round J.M."/>
            <person name="Ohora S."/>
            <person name="Walle B.V."/>
            <person name="Veldhoen N."/>
            <person name="Helbing C.C."/>
            <person name="Birol I."/>
        </authorList>
    </citation>
    <scope>NUCLEOTIDE SEQUENCE [LARGE SCALE GENOMIC DNA]</scope>
</reference>
<proteinExistence type="predicted"/>
<dbReference type="Pfam" id="PF12004">
    <property type="entry name" value="DAB2P_C"/>
    <property type="match status" value="1"/>
</dbReference>
<protein>
    <recommendedName>
        <fullName evidence="2">Disabled homolog 2-interacting protein C-terminal domain-containing protein</fullName>
    </recommendedName>
</protein>
<accession>A0A2G9SJ82</accession>